<dbReference type="Proteomes" id="UP000681343">
    <property type="component" value="Chromosome"/>
</dbReference>
<dbReference type="GO" id="GO:0022857">
    <property type="term" value="F:transmembrane transporter activity"/>
    <property type="evidence" value="ECO:0007669"/>
    <property type="project" value="InterPro"/>
</dbReference>
<dbReference type="KEGG" id="vfa:MM35RIKEN_00830"/>
<organism evidence="2 3">
    <name type="scientific">Vescimonas fastidiosa</name>
    <dbReference type="NCBI Taxonomy" id="2714353"/>
    <lineage>
        <taxon>Bacteria</taxon>
        <taxon>Bacillati</taxon>
        <taxon>Bacillota</taxon>
        <taxon>Clostridia</taxon>
        <taxon>Eubacteriales</taxon>
        <taxon>Oscillospiraceae</taxon>
        <taxon>Vescimonas</taxon>
    </lineage>
</organism>
<feature type="transmembrane region" description="Helical" evidence="1">
    <location>
        <begin position="7"/>
        <end position="24"/>
    </location>
</feature>
<dbReference type="AlphaFoldDB" id="A0A810PXI9"/>
<protein>
    <submittedName>
        <fullName evidence="2">Membrane protein</fullName>
    </submittedName>
</protein>
<name>A0A810PXI9_9FIRM</name>
<reference evidence="2" key="1">
    <citation type="submission" date="2020-09" db="EMBL/GenBank/DDBJ databases">
        <title>New species isolated from human feces.</title>
        <authorList>
            <person name="Kitahara M."/>
            <person name="Shigeno Y."/>
            <person name="Shime M."/>
            <person name="Matsumoto Y."/>
            <person name="Nakamura S."/>
            <person name="Motooka D."/>
            <person name="Fukuoka S."/>
            <person name="Nishikawa H."/>
            <person name="Benno Y."/>
        </authorList>
    </citation>
    <scope>NUCLEOTIDE SEQUENCE</scope>
    <source>
        <strain evidence="2">MM35</strain>
    </source>
</reference>
<evidence type="ECO:0000313" key="3">
    <source>
        <dbReference type="Proteomes" id="UP000681343"/>
    </source>
</evidence>
<feature type="transmembrane region" description="Helical" evidence="1">
    <location>
        <begin position="111"/>
        <end position="136"/>
    </location>
</feature>
<feature type="transmembrane region" description="Helical" evidence="1">
    <location>
        <begin position="83"/>
        <end position="104"/>
    </location>
</feature>
<feature type="transmembrane region" description="Helical" evidence="1">
    <location>
        <begin position="30"/>
        <end position="49"/>
    </location>
</feature>
<keyword evidence="3" id="KW-1185">Reference proteome</keyword>
<dbReference type="Gene3D" id="1.10.1760.20">
    <property type="match status" value="1"/>
</dbReference>
<evidence type="ECO:0000256" key="1">
    <source>
        <dbReference type="SAM" id="Phobius"/>
    </source>
</evidence>
<dbReference type="InterPro" id="IPR024529">
    <property type="entry name" value="ECF_trnsprt_substrate-spec"/>
</dbReference>
<proteinExistence type="predicted"/>
<gene>
    <name evidence="2" type="ORF">MM35RIKEN_00830</name>
</gene>
<accession>A0A810PXI9</accession>
<dbReference type="EMBL" id="AP023415">
    <property type="protein sequence ID" value="BCK77891.1"/>
    <property type="molecule type" value="Genomic_DNA"/>
</dbReference>
<sequence length="189" mass="19412">MNQKTKNLVGAGVFTAIVLVLQFLGGTFQIGGLNINVSLVPIVVGAAIYGWKVGAWLGLVSGGVILIAGQAAAFLPVNPLGTVITVLVKGTLCGLIAGLVYTALSKKNQWVAIIMAAIVCPLVNTGVFLLGCLVFFMETLNGWAAALGYESAGAYMILGLAGGNFLLEIGVNVVLAPVISRLIAIGKKK</sequence>
<dbReference type="RefSeq" id="WP_212818326.1">
    <property type="nucleotide sequence ID" value="NZ_AP023415.1"/>
</dbReference>
<dbReference type="Pfam" id="PF12822">
    <property type="entry name" value="ECF_trnsprt"/>
    <property type="match status" value="1"/>
</dbReference>
<keyword evidence="1" id="KW-0812">Transmembrane</keyword>
<feature type="transmembrane region" description="Helical" evidence="1">
    <location>
        <begin position="56"/>
        <end position="77"/>
    </location>
</feature>
<keyword evidence="1" id="KW-0472">Membrane</keyword>
<keyword evidence="1" id="KW-1133">Transmembrane helix</keyword>
<evidence type="ECO:0000313" key="2">
    <source>
        <dbReference type="EMBL" id="BCK77891.1"/>
    </source>
</evidence>
<feature type="transmembrane region" description="Helical" evidence="1">
    <location>
        <begin position="156"/>
        <end position="179"/>
    </location>
</feature>